<dbReference type="PANTHER" id="PTHR43358">
    <property type="entry name" value="ALPHA/BETA-HYDROLASE"/>
    <property type="match status" value="1"/>
</dbReference>
<dbReference type="Pfam" id="PF12146">
    <property type="entry name" value="Hydrolase_4"/>
    <property type="match status" value="1"/>
</dbReference>
<protein>
    <submittedName>
        <fullName evidence="3">Alpha/beta hydrolase</fullName>
    </submittedName>
</protein>
<dbReference type="GO" id="GO:0016787">
    <property type="term" value="F:hydrolase activity"/>
    <property type="evidence" value="ECO:0007669"/>
    <property type="project" value="UniProtKB-KW"/>
</dbReference>
<accession>A0A4S8HU56</accession>
<dbReference type="PANTHER" id="PTHR43358:SF4">
    <property type="entry name" value="ALPHA_BETA HYDROLASE FOLD-1 DOMAIN-CONTAINING PROTEIN"/>
    <property type="match status" value="1"/>
</dbReference>
<evidence type="ECO:0000313" key="4">
    <source>
        <dbReference type="Proteomes" id="UP000306918"/>
    </source>
</evidence>
<dbReference type="SUPFAM" id="SSF53474">
    <property type="entry name" value="alpha/beta-Hydrolases"/>
    <property type="match status" value="1"/>
</dbReference>
<gene>
    <name evidence="3" type="ORF">FAM09_11620</name>
</gene>
<reference evidence="3 4" key="1">
    <citation type="submission" date="2019-04" db="EMBL/GenBank/DDBJ databases">
        <title>Niastella caeni sp. nov., isolated from activated sludge.</title>
        <authorList>
            <person name="Sheng M."/>
        </authorList>
    </citation>
    <scope>NUCLEOTIDE SEQUENCE [LARGE SCALE GENOMIC DNA]</scope>
    <source>
        <strain evidence="3 4">HX-2-15</strain>
    </source>
</reference>
<dbReference type="InterPro" id="IPR022742">
    <property type="entry name" value="Hydrolase_4"/>
</dbReference>
<dbReference type="InterPro" id="IPR029058">
    <property type="entry name" value="AB_hydrolase_fold"/>
</dbReference>
<keyword evidence="1" id="KW-0812">Transmembrane</keyword>
<name>A0A4S8HU56_9BACT</name>
<keyword evidence="1" id="KW-0472">Membrane</keyword>
<organism evidence="3 4">
    <name type="scientific">Niastella caeni</name>
    <dbReference type="NCBI Taxonomy" id="2569763"/>
    <lineage>
        <taxon>Bacteria</taxon>
        <taxon>Pseudomonadati</taxon>
        <taxon>Bacteroidota</taxon>
        <taxon>Chitinophagia</taxon>
        <taxon>Chitinophagales</taxon>
        <taxon>Chitinophagaceae</taxon>
        <taxon>Niastella</taxon>
    </lineage>
</organism>
<dbReference type="Proteomes" id="UP000306918">
    <property type="component" value="Unassembled WGS sequence"/>
</dbReference>
<evidence type="ECO:0000256" key="1">
    <source>
        <dbReference type="SAM" id="Phobius"/>
    </source>
</evidence>
<dbReference type="InterPro" id="IPR052920">
    <property type="entry name" value="DNA-binding_regulatory"/>
</dbReference>
<feature type="transmembrane region" description="Helical" evidence="1">
    <location>
        <begin position="41"/>
        <end position="60"/>
    </location>
</feature>
<dbReference type="EMBL" id="STFF01000003">
    <property type="protein sequence ID" value="THU39158.1"/>
    <property type="molecule type" value="Genomic_DNA"/>
</dbReference>
<sequence length="344" mass="39028">MGRTNKPDRPAANMRLVVTQKTTTKQPNALTKKRKWIKRSLWTITTIFILMNVVAVFHSYKFTHFANSTTEKTKDPKTLSTGQKIKTLIFGVSNPRPENKTVPTRDYEPIKLKSNREIECWRIKTNNSKGTVILFHGFGGNKSSMLDKAEIFLELGYNTFLVDFMGSGGSEGNQTTIGCLEAEQVKTCFDYLIEKGEQNLFLFGTSMGSVAIMKAISDFNIKPKGIIIECPFGSMYKTVCARFRTMNAPTFPMAGLLVFWGGLQNGFWAFGHNPTAYARNIHCPTLLLYGAKDEKVSREETDNIFNNLAGQKKLKIYQKAGHENYLTKYKQEWTQDIQQFLTTE</sequence>
<comment type="caution">
    <text evidence="3">The sequence shown here is derived from an EMBL/GenBank/DDBJ whole genome shotgun (WGS) entry which is preliminary data.</text>
</comment>
<dbReference type="AlphaFoldDB" id="A0A4S8HU56"/>
<keyword evidence="4" id="KW-1185">Reference proteome</keyword>
<dbReference type="Gene3D" id="3.40.50.1820">
    <property type="entry name" value="alpha/beta hydrolase"/>
    <property type="match status" value="1"/>
</dbReference>
<evidence type="ECO:0000313" key="3">
    <source>
        <dbReference type="EMBL" id="THU39158.1"/>
    </source>
</evidence>
<proteinExistence type="predicted"/>
<keyword evidence="3" id="KW-0378">Hydrolase</keyword>
<keyword evidence="1" id="KW-1133">Transmembrane helix</keyword>
<feature type="domain" description="Serine aminopeptidase S33" evidence="2">
    <location>
        <begin position="127"/>
        <end position="237"/>
    </location>
</feature>
<evidence type="ECO:0000259" key="2">
    <source>
        <dbReference type="Pfam" id="PF12146"/>
    </source>
</evidence>
<dbReference type="OrthoDB" id="9777090at2"/>